<dbReference type="Pfam" id="PF01565">
    <property type="entry name" value="FAD_binding_4"/>
    <property type="match status" value="1"/>
</dbReference>
<dbReference type="Pfam" id="PF08031">
    <property type="entry name" value="BBE"/>
    <property type="match status" value="1"/>
</dbReference>
<gene>
    <name evidence="7" type="ORF">ACFSJF_11170</name>
</gene>
<evidence type="ECO:0000259" key="6">
    <source>
        <dbReference type="PROSITE" id="PS51387"/>
    </source>
</evidence>
<dbReference type="PROSITE" id="PS51387">
    <property type="entry name" value="FAD_PCMH"/>
    <property type="match status" value="1"/>
</dbReference>
<comment type="similarity">
    <text evidence="2">Belongs to the oxygen-dependent FAD-linked oxidoreductase family.</text>
</comment>
<protein>
    <submittedName>
        <fullName evidence="7">FAD-binding oxidoreductase</fullName>
    </submittedName>
</protein>
<dbReference type="Gene3D" id="3.30.43.10">
    <property type="entry name" value="Uridine Diphospho-n-acetylenolpyruvylglucosamine Reductase, domain 2"/>
    <property type="match status" value="1"/>
</dbReference>
<organism evidence="7 8">
    <name type="scientific">Ornithinibacillus salinisoli</name>
    <dbReference type="NCBI Taxonomy" id="1848459"/>
    <lineage>
        <taxon>Bacteria</taxon>
        <taxon>Bacillati</taxon>
        <taxon>Bacillota</taxon>
        <taxon>Bacilli</taxon>
        <taxon>Bacillales</taxon>
        <taxon>Bacillaceae</taxon>
        <taxon>Ornithinibacillus</taxon>
    </lineage>
</organism>
<dbReference type="Gene3D" id="3.30.465.10">
    <property type="match status" value="1"/>
</dbReference>
<comment type="cofactor">
    <cofactor evidence="1">
        <name>FAD</name>
        <dbReference type="ChEBI" id="CHEBI:57692"/>
    </cofactor>
</comment>
<keyword evidence="5" id="KW-0560">Oxidoreductase</keyword>
<keyword evidence="8" id="KW-1185">Reference proteome</keyword>
<dbReference type="InterPro" id="IPR006094">
    <property type="entry name" value="Oxid_FAD_bind_N"/>
</dbReference>
<comment type="caution">
    <text evidence="7">The sequence shown here is derived from an EMBL/GenBank/DDBJ whole genome shotgun (WGS) entry which is preliminary data.</text>
</comment>
<keyword evidence="3" id="KW-0285">Flavoprotein</keyword>
<evidence type="ECO:0000256" key="2">
    <source>
        <dbReference type="ARBA" id="ARBA00005466"/>
    </source>
</evidence>
<dbReference type="InterPro" id="IPR016166">
    <property type="entry name" value="FAD-bd_PCMH"/>
</dbReference>
<dbReference type="InterPro" id="IPR016167">
    <property type="entry name" value="FAD-bd_PCMH_sub1"/>
</dbReference>
<dbReference type="SUPFAM" id="SSF56176">
    <property type="entry name" value="FAD-binding/transporter-associated domain-like"/>
    <property type="match status" value="1"/>
</dbReference>
<evidence type="ECO:0000256" key="3">
    <source>
        <dbReference type="ARBA" id="ARBA00022630"/>
    </source>
</evidence>
<dbReference type="InterPro" id="IPR012951">
    <property type="entry name" value="BBE"/>
</dbReference>
<dbReference type="InterPro" id="IPR036318">
    <property type="entry name" value="FAD-bd_PCMH-like_sf"/>
</dbReference>
<dbReference type="PANTHER" id="PTHR42973">
    <property type="entry name" value="BINDING OXIDOREDUCTASE, PUTATIVE (AFU_ORTHOLOGUE AFUA_1G17690)-RELATED"/>
    <property type="match status" value="1"/>
</dbReference>
<dbReference type="Gene3D" id="3.40.462.20">
    <property type="match status" value="1"/>
</dbReference>
<dbReference type="PANTHER" id="PTHR42973:SF39">
    <property type="entry name" value="FAD-BINDING PCMH-TYPE DOMAIN-CONTAINING PROTEIN"/>
    <property type="match status" value="1"/>
</dbReference>
<proteinExistence type="inferred from homology"/>
<dbReference type="Proteomes" id="UP001597383">
    <property type="component" value="Unassembled WGS sequence"/>
</dbReference>
<evidence type="ECO:0000313" key="7">
    <source>
        <dbReference type="EMBL" id="MFD2044830.1"/>
    </source>
</evidence>
<reference evidence="8" key="1">
    <citation type="journal article" date="2019" name="Int. J. Syst. Evol. Microbiol.">
        <title>The Global Catalogue of Microorganisms (GCM) 10K type strain sequencing project: providing services to taxonomists for standard genome sequencing and annotation.</title>
        <authorList>
            <consortium name="The Broad Institute Genomics Platform"/>
            <consortium name="The Broad Institute Genome Sequencing Center for Infectious Disease"/>
            <person name="Wu L."/>
            <person name="Ma J."/>
        </authorList>
    </citation>
    <scope>NUCLEOTIDE SEQUENCE [LARGE SCALE GENOMIC DNA]</scope>
    <source>
        <strain evidence="8">R28</strain>
    </source>
</reference>
<keyword evidence="4" id="KW-0274">FAD</keyword>
<dbReference type="InterPro" id="IPR050416">
    <property type="entry name" value="FAD-linked_Oxidoreductase"/>
</dbReference>
<dbReference type="PROSITE" id="PS00862">
    <property type="entry name" value="OX2_COVAL_FAD"/>
    <property type="match status" value="1"/>
</dbReference>
<evidence type="ECO:0000256" key="1">
    <source>
        <dbReference type="ARBA" id="ARBA00001974"/>
    </source>
</evidence>
<dbReference type="EMBL" id="JBHUHQ010000016">
    <property type="protein sequence ID" value="MFD2044830.1"/>
    <property type="molecule type" value="Genomic_DNA"/>
</dbReference>
<feature type="domain" description="FAD-binding PCMH-type" evidence="6">
    <location>
        <begin position="32"/>
        <end position="202"/>
    </location>
</feature>
<dbReference type="RefSeq" id="WP_377557425.1">
    <property type="nucleotide sequence ID" value="NZ_JBHUHQ010000016.1"/>
</dbReference>
<dbReference type="InterPro" id="IPR006093">
    <property type="entry name" value="Oxy_OxRdtase_FAD_BS"/>
</dbReference>
<evidence type="ECO:0000256" key="5">
    <source>
        <dbReference type="ARBA" id="ARBA00023002"/>
    </source>
</evidence>
<evidence type="ECO:0000256" key="4">
    <source>
        <dbReference type="ARBA" id="ARBA00022827"/>
    </source>
</evidence>
<name>A0ABW4W236_9BACI</name>
<accession>A0ABW4W236</accession>
<evidence type="ECO:0000313" key="8">
    <source>
        <dbReference type="Proteomes" id="UP001597383"/>
    </source>
</evidence>
<sequence length="456" mass="50519">MDQKLSVEKSGQIILPDHELYEVKRKVWNGAVDRRPAVIFECKSEADVVSAVKYANDQNLTISIRGGGHHVAGTAVCDNGVMIDLSNMKEVHVEEYRRVAIVEGGATLADIDCETQKYGLATPTGTVSKTGVAGLALGGGFGYLRGKYGLTCDNIVGVRMVTAEGEIISVNETEHEDLFWAIRGGGGNFGIVTSFELQLHEVGPNVLAIDVLYDYKDVEQVLQKIQTYMKTAPDEISINVAIVQLPPEPFLPDHLHHKRVVTVSGIYIGELNRMIEEEIIEPLVTLAEPIIDNTGIVPYVEVQKKLDPMVPDGVPVDGTSLFLKELTDETIQILLEEINNAELPMVMVQLWALHGQMNRVSSDDTAFAIRDAGYLLIIDGEIPKDNPSSCSNWMTSVYERILPFSHHGSAYLNGVKVDKDITKKTYRTNYEKLSIIKGKYDPRNMFCHNHNIEPNE</sequence>
<dbReference type="InterPro" id="IPR016169">
    <property type="entry name" value="FAD-bd_PCMH_sub2"/>
</dbReference>